<dbReference type="AlphaFoldDB" id="A0A438EH85"/>
<protein>
    <submittedName>
        <fullName evidence="1">Uncharacterized protein</fullName>
    </submittedName>
</protein>
<organism evidence="1 2">
    <name type="scientific">Vitis vinifera</name>
    <name type="common">Grape</name>
    <dbReference type="NCBI Taxonomy" id="29760"/>
    <lineage>
        <taxon>Eukaryota</taxon>
        <taxon>Viridiplantae</taxon>
        <taxon>Streptophyta</taxon>
        <taxon>Embryophyta</taxon>
        <taxon>Tracheophyta</taxon>
        <taxon>Spermatophyta</taxon>
        <taxon>Magnoliopsida</taxon>
        <taxon>eudicotyledons</taxon>
        <taxon>Gunneridae</taxon>
        <taxon>Pentapetalae</taxon>
        <taxon>rosids</taxon>
        <taxon>Vitales</taxon>
        <taxon>Vitaceae</taxon>
        <taxon>Viteae</taxon>
        <taxon>Vitis</taxon>
    </lineage>
</organism>
<evidence type="ECO:0000313" key="1">
    <source>
        <dbReference type="EMBL" id="RVW47066.1"/>
    </source>
</evidence>
<reference evidence="1 2" key="1">
    <citation type="journal article" date="2018" name="PLoS Genet.">
        <title>Population sequencing reveals clonal diversity and ancestral inbreeding in the grapevine cultivar Chardonnay.</title>
        <authorList>
            <person name="Roach M.J."/>
            <person name="Johnson D.L."/>
            <person name="Bohlmann J."/>
            <person name="van Vuuren H.J."/>
            <person name="Jones S.J."/>
            <person name="Pretorius I.S."/>
            <person name="Schmidt S.A."/>
            <person name="Borneman A.R."/>
        </authorList>
    </citation>
    <scope>NUCLEOTIDE SEQUENCE [LARGE SCALE GENOMIC DNA]</scope>
    <source>
        <strain evidence="2">cv. Chardonnay</strain>
        <tissue evidence="1">Leaf</tissue>
    </source>
</reference>
<accession>A0A438EH85</accession>
<dbReference type="EMBL" id="QGNW01001291">
    <property type="protein sequence ID" value="RVW47066.1"/>
    <property type="molecule type" value="Genomic_DNA"/>
</dbReference>
<name>A0A438EH85_VITVI</name>
<evidence type="ECO:0000313" key="2">
    <source>
        <dbReference type="Proteomes" id="UP000288805"/>
    </source>
</evidence>
<sequence length="166" mass="18748">MTVLEGGHGYIGDELLIGPATFVTVFQVLRIPTSFNLLLGRPWITSWSHSFFLHLKVKLSMMVRSSWYSLWGHVHCCRAVLEISHTDDDLFMTGFTFDEVQTVEIEISAGILWPCPLTSMGAQWCSILCGACPIYPAWGWVDVSMDRASSSPFLIMTYHLGWVHPH</sequence>
<gene>
    <name evidence="1" type="ORF">CK203_116112</name>
</gene>
<comment type="caution">
    <text evidence="1">The sequence shown here is derived from an EMBL/GenBank/DDBJ whole genome shotgun (WGS) entry which is preliminary data.</text>
</comment>
<proteinExistence type="predicted"/>
<dbReference type="Proteomes" id="UP000288805">
    <property type="component" value="Unassembled WGS sequence"/>
</dbReference>